<evidence type="ECO:0000256" key="4">
    <source>
        <dbReference type="ARBA" id="ARBA00025742"/>
    </source>
</evidence>
<dbReference type="InterPro" id="IPR029052">
    <property type="entry name" value="Metallo-depent_PP-like"/>
</dbReference>
<evidence type="ECO:0000259" key="5">
    <source>
        <dbReference type="Pfam" id="PF00149"/>
    </source>
</evidence>
<sequence>MTVLIAHISDLHIDGTVETAARATRTVDYLRALSQTPDALVVSGDIADHGTPEEYEEVTRLLSALPFPLVFSPGNHDDRAALRKGLLGREATTGPVNTAHRAEGFTVLSCDSTIPGRDDGHLAEPTLEWVRTTLADLPEHTPVLLAMHHPPVRVHHPMADSMALDNPHEVSALIRQHPAITGVLCGHAHTGAVGQLAGRPVLLAPGVTSTLSMPWESGIGLTRTQPPGVAFHVLAEDTSLTTHFRAVP</sequence>
<name>A0ABY5CZ75_9ACTN</name>
<keyword evidence="1" id="KW-0479">Metal-binding</keyword>
<dbReference type="Proteomes" id="UP001055940">
    <property type="component" value="Chromosome"/>
</dbReference>
<dbReference type="Gene3D" id="3.60.21.10">
    <property type="match status" value="1"/>
</dbReference>
<protein>
    <submittedName>
        <fullName evidence="6">Metallophosphoesterase</fullName>
    </submittedName>
</protein>
<reference evidence="6" key="1">
    <citation type="submission" date="2022-06" db="EMBL/GenBank/DDBJ databases">
        <authorList>
            <person name="Ping M."/>
        </authorList>
    </citation>
    <scope>NUCLEOTIDE SEQUENCE</scope>
    <source>
        <strain evidence="6">JCM11759T</strain>
    </source>
</reference>
<evidence type="ECO:0000313" key="7">
    <source>
        <dbReference type="Proteomes" id="UP001055940"/>
    </source>
</evidence>
<organism evidence="6 7">
    <name type="scientific">Nocardiopsis exhalans</name>
    <dbReference type="NCBI Taxonomy" id="163604"/>
    <lineage>
        <taxon>Bacteria</taxon>
        <taxon>Bacillati</taxon>
        <taxon>Actinomycetota</taxon>
        <taxon>Actinomycetes</taxon>
        <taxon>Streptosporangiales</taxon>
        <taxon>Nocardiopsidaceae</taxon>
        <taxon>Nocardiopsis</taxon>
    </lineage>
</organism>
<gene>
    <name evidence="6" type="ORF">NE857_17090</name>
</gene>
<keyword evidence="2" id="KW-0378">Hydrolase</keyword>
<comment type="similarity">
    <text evidence="4">Belongs to the cyclic nucleotide phosphodiesterase class-III family.</text>
</comment>
<dbReference type="RefSeq" id="WP_254416672.1">
    <property type="nucleotide sequence ID" value="NZ_BAAAJB010000051.1"/>
</dbReference>
<accession>A0ABY5CZ75</accession>
<dbReference type="SUPFAM" id="SSF56300">
    <property type="entry name" value="Metallo-dependent phosphatases"/>
    <property type="match status" value="1"/>
</dbReference>
<dbReference type="InterPro" id="IPR004843">
    <property type="entry name" value="Calcineurin-like_PHP"/>
</dbReference>
<keyword evidence="7" id="KW-1185">Reference proteome</keyword>
<evidence type="ECO:0000313" key="6">
    <source>
        <dbReference type="EMBL" id="USY17084.1"/>
    </source>
</evidence>
<dbReference type="PANTHER" id="PTHR42988">
    <property type="entry name" value="PHOSPHOHYDROLASE"/>
    <property type="match status" value="1"/>
</dbReference>
<evidence type="ECO:0000256" key="2">
    <source>
        <dbReference type="ARBA" id="ARBA00022801"/>
    </source>
</evidence>
<dbReference type="InterPro" id="IPR050884">
    <property type="entry name" value="CNP_phosphodiesterase-III"/>
</dbReference>
<keyword evidence="3" id="KW-0408">Iron</keyword>
<feature type="domain" description="Calcineurin-like phosphoesterase" evidence="5">
    <location>
        <begin position="5"/>
        <end position="190"/>
    </location>
</feature>
<evidence type="ECO:0000256" key="1">
    <source>
        <dbReference type="ARBA" id="ARBA00022723"/>
    </source>
</evidence>
<proteinExistence type="inferred from homology"/>
<evidence type="ECO:0000256" key="3">
    <source>
        <dbReference type="ARBA" id="ARBA00023004"/>
    </source>
</evidence>
<dbReference type="Pfam" id="PF00149">
    <property type="entry name" value="Metallophos"/>
    <property type="match status" value="1"/>
</dbReference>
<dbReference type="EMBL" id="CP099837">
    <property type="protein sequence ID" value="USY17084.1"/>
    <property type="molecule type" value="Genomic_DNA"/>
</dbReference>
<dbReference type="PANTHER" id="PTHR42988:SF2">
    <property type="entry name" value="CYCLIC NUCLEOTIDE PHOSPHODIESTERASE CBUA0032-RELATED"/>
    <property type="match status" value="1"/>
</dbReference>